<dbReference type="SMART" id="SM00369">
    <property type="entry name" value="LRR_TYP"/>
    <property type="match status" value="6"/>
</dbReference>
<comment type="caution">
    <text evidence="3">The sequence shown here is derived from an EMBL/GenBank/DDBJ whole genome shotgun (WGS) entry which is preliminary data.</text>
</comment>
<dbReference type="AlphaFoldDB" id="A0A1Y1Z6U7"/>
<dbReference type="EMBL" id="MCOG01000443">
    <property type="protein sequence ID" value="ORY05946.1"/>
    <property type="molecule type" value="Genomic_DNA"/>
</dbReference>
<reference evidence="3 4" key="1">
    <citation type="submission" date="2016-08" db="EMBL/GenBank/DDBJ databases">
        <title>A Parts List for Fungal Cellulosomes Revealed by Comparative Genomics.</title>
        <authorList>
            <consortium name="DOE Joint Genome Institute"/>
            <person name="Haitjema C.H."/>
            <person name="Gilmore S.P."/>
            <person name="Henske J.K."/>
            <person name="Solomon K.V."/>
            <person name="De Groot R."/>
            <person name="Kuo A."/>
            <person name="Mondo S.J."/>
            <person name="Salamov A.A."/>
            <person name="Labutti K."/>
            <person name="Zhao Z."/>
            <person name="Chiniquy J."/>
            <person name="Barry K."/>
            <person name="Brewer H.M."/>
            <person name="Purvine S.O."/>
            <person name="Wright A.T."/>
            <person name="Boxma B."/>
            <person name="Van Alen T."/>
            <person name="Hackstein J.H."/>
            <person name="Baker S.E."/>
            <person name="Grigoriev I.V."/>
            <person name="O'Malley M.A."/>
        </authorList>
    </citation>
    <scope>NUCLEOTIDE SEQUENCE [LARGE SCALE GENOMIC DNA]</scope>
    <source>
        <strain evidence="3 4">G1</strain>
    </source>
</reference>
<dbReference type="Gene3D" id="3.80.10.10">
    <property type="entry name" value="Ribonuclease Inhibitor"/>
    <property type="match status" value="3"/>
</dbReference>
<dbReference type="PANTHER" id="PTHR45752">
    <property type="entry name" value="LEUCINE-RICH REPEAT-CONTAINING"/>
    <property type="match status" value="1"/>
</dbReference>
<evidence type="ECO:0000313" key="4">
    <source>
        <dbReference type="Proteomes" id="UP000193920"/>
    </source>
</evidence>
<dbReference type="OrthoDB" id="660555at2759"/>
<organism evidence="3 4">
    <name type="scientific">Neocallimastix californiae</name>
    <dbReference type="NCBI Taxonomy" id="1754190"/>
    <lineage>
        <taxon>Eukaryota</taxon>
        <taxon>Fungi</taxon>
        <taxon>Fungi incertae sedis</taxon>
        <taxon>Chytridiomycota</taxon>
        <taxon>Chytridiomycota incertae sedis</taxon>
        <taxon>Neocallimastigomycetes</taxon>
        <taxon>Neocallimastigales</taxon>
        <taxon>Neocallimastigaceae</taxon>
        <taxon>Neocallimastix</taxon>
    </lineage>
</organism>
<evidence type="ECO:0000256" key="2">
    <source>
        <dbReference type="ARBA" id="ARBA00022737"/>
    </source>
</evidence>
<accession>A0A1Y1Z6U7</accession>
<dbReference type="InterPro" id="IPR001611">
    <property type="entry name" value="Leu-rich_rpt"/>
</dbReference>
<dbReference type="InterPro" id="IPR050715">
    <property type="entry name" value="LRR-SigEffector_domain"/>
</dbReference>
<dbReference type="PROSITE" id="PS51450">
    <property type="entry name" value="LRR"/>
    <property type="match status" value="1"/>
</dbReference>
<proteinExistence type="predicted"/>
<keyword evidence="2" id="KW-0677">Repeat</keyword>
<dbReference type="InterPro" id="IPR032675">
    <property type="entry name" value="LRR_dom_sf"/>
</dbReference>
<keyword evidence="1" id="KW-0433">Leucine-rich repeat</keyword>
<gene>
    <name evidence="3" type="ORF">LY90DRAFT_519286</name>
</gene>
<protein>
    <submittedName>
        <fullName evidence="3">L domain-like protein</fullName>
    </submittedName>
</protein>
<dbReference type="SUPFAM" id="SSF52058">
    <property type="entry name" value="L domain-like"/>
    <property type="match status" value="1"/>
</dbReference>
<keyword evidence="4" id="KW-1185">Reference proteome</keyword>
<sequence>MTLFFSISELNNKFNQNELNNLTELIISDNQSIIEFPSEMISSLKNLKELTFYCDNLREFPKSIFTLNKLEKLEFNGIKIEYIPKEIYYLKNLKELKIDFSIINSFPNDIMFLKNLKELSLIEDNIKIFPKEISLPKEIGKLVNLKILYLYLNKLQTLPKEIGKLVNLRKLDITDNELKYIPNEIKYLKNLKILLLLRNNNLHNIPTKVLGEMEKIKFLVVDEQLSIEKIIKKDFDSEDAFFTHYDLSGAIYHEKFFLNFEILNLSQHHLEELPIDIINMRNLIELDIHDDNLTYFPSIISNLFYIRRLYLYRNNFFNLSERIWNLPKLREVIVEGYLIPYNVLKKCLIKIKYIYMKKEHVLTLILKDKYKTPMSTSEIYFLIFKNNRDIFRVSLVNKTISPFLDV</sequence>
<dbReference type="Proteomes" id="UP000193920">
    <property type="component" value="Unassembled WGS sequence"/>
</dbReference>
<name>A0A1Y1Z6U7_9FUNG</name>
<evidence type="ECO:0000313" key="3">
    <source>
        <dbReference type="EMBL" id="ORY05946.1"/>
    </source>
</evidence>
<evidence type="ECO:0000256" key="1">
    <source>
        <dbReference type="ARBA" id="ARBA00022614"/>
    </source>
</evidence>
<dbReference type="PANTHER" id="PTHR45752:SF195">
    <property type="entry name" value="LEUCINE-RICH REPEAT (LRR) FAMILY PROTEIN-RELATED"/>
    <property type="match status" value="1"/>
</dbReference>
<dbReference type="STRING" id="1754190.A0A1Y1Z6U7"/>
<dbReference type="InterPro" id="IPR003591">
    <property type="entry name" value="Leu-rich_rpt_typical-subtyp"/>
</dbReference>